<evidence type="ECO:0000313" key="6">
    <source>
        <dbReference type="EMBL" id="RLN68894.1"/>
    </source>
</evidence>
<dbReference type="Proteomes" id="UP000284657">
    <property type="component" value="Unassembled WGS sequence"/>
</dbReference>
<evidence type="ECO:0000256" key="3">
    <source>
        <dbReference type="ARBA" id="ARBA00022898"/>
    </source>
</evidence>
<sequence length="353" mass="37618">MGKQHLAKGIGRMSEMIMTKAKGSWVWTSDNRKLLDFTSGIAVTSVGHSHPKVVAAVQKQAATLVHAQVNIGYHQPMLDLTDKLLPVLPKSLNSLFFACSGSEAIENAVKLARHATGKSKVIAFQGGYHGRTIGTMSLTSSKTVYSAGFGPLMPGVTFVPYPYATHSPIQDEGFARTGDYFAIDSHFDVQPDILAFAKGIADGYPISGIASRKELTDTQPAGSMGGTYAGNAVACAAAIATQEVIAEENVLENTRTRSAQLHAGLNKLKASGKYPILDVRGLGLMIGIEFDPAHAPKGTANKISAACLDHGMMLLTTSIYETLRFMPALTVTEDECALALEIFEKALDDVFAK</sequence>
<dbReference type="AlphaFoldDB" id="A0A3F2S397"/>
<evidence type="ECO:0000313" key="8">
    <source>
        <dbReference type="Proteomes" id="UP000284657"/>
    </source>
</evidence>
<organism evidence="6 7">
    <name type="scientific">Phytophthora kernoviae</name>
    <dbReference type="NCBI Taxonomy" id="325452"/>
    <lineage>
        <taxon>Eukaryota</taxon>
        <taxon>Sar</taxon>
        <taxon>Stramenopiles</taxon>
        <taxon>Oomycota</taxon>
        <taxon>Peronosporomycetes</taxon>
        <taxon>Peronosporales</taxon>
        <taxon>Peronosporaceae</taxon>
        <taxon>Phytophthora</taxon>
    </lineage>
</organism>
<dbReference type="GO" id="GO:0030170">
    <property type="term" value="F:pyridoxal phosphate binding"/>
    <property type="evidence" value="ECO:0007669"/>
    <property type="project" value="InterPro"/>
</dbReference>
<dbReference type="EMBL" id="MBDO02000009">
    <property type="protein sequence ID" value="RLN68894.1"/>
    <property type="molecule type" value="Genomic_DNA"/>
</dbReference>
<dbReference type="InterPro" id="IPR015422">
    <property type="entry name" value="PyrdxlP-dep_Trfase_small"/>
</dbReference>
<dbReference type="Pfam" id="PF00202">
    <property type="entry name" value="Aminotran_3"/>
    <property type="match status" value="2"/>
</dbReference>
<dbReference type="PIRSF" id="PIRSF000521">
    <property type="entry name" value="Transaminase_4ab_Lys_Orn"/>
    <property type="match status" value="1"/>
</dbReference>
<dbReference type="CDD" id="cd00610">
    <property type="entry name" value="OAT_like"/>
    <property type="match status" value="1"/>
</dbReference>
<comment type="cofactor">
    <cofactor evidence="1">
        <name>pyridoxal 5'-phosphate</name>
        <dbReference type="ChEBI" id="CHEBI:597326"/>
    </cofactor>
</comment>
<dbReference type="InterPro" id="IPR015421">
    <property type="entry name" value="PyrdxlP-dep_Trfase_major"/>
</dbReference>
<evidence type="ECO:0000256" key="4">
    <source>
        <dbReference type="RuleBase" id="RU003560"/>
    </source>
</evidence>
<name>A0A3F2S397_9STRA</name>
<comment type="similarity">
    <text evidence="2 4">Belongs to the class-III pyridoxal-phosphate-dependent aminotransferase family.</text>
</comment>
<protein>
    <recommendedName>
        <fullName evidence="9">4-aminobutyrate transaminase</fullName>
    </recommendedName>
</protein>
<reference evidence="7 8" key="1">
    <citation type="submission" date="2018-07" db="EMBL/GenBank/DDBJ databases">
        <title>Genome sequencing of oomycete isolates from Chile give support for New Zealand origin for Phytophthora kernoviae and make available the first Nothophytophthora sp. genome.</title>
        <authorList>
            <person name="Studholme D.J."/>
            <person name="Sanfuentes E."/>
            <person name="Panda P."/>
            <person name="Hill R."/>
            <person name="Sambles C."/>
            <person name="Grant M."/>
            <person name="Williams N.M."/>
            <person name="Mcdougal R.L."/>
        </authorList>
    </citation>
    <scope>NUCLEOTIDE SEQUENCE [LARGE SCALE GENOMIC DNA]</scope>
    <source>
        <strain evidence="6">Chile6</strain>
        <strain evidence="5">Chile7</strain>
    </source>
</reference>
<dbReference type="InterPro" id="IPR015424">
    <property type="entry name" value="PyrdxlP-dep_Trfase"/>
</dbReference>
<comment type="caution">
    <text evidence="6">The sequence shown here is derived from an EMBL/GenBank/DDBJ whole genome shotgun (WGS) entry which is preliminary data.</text>
</comment>
<evidence type="ECO:0000256" key="2">
    <source>
        <dbReference type="ARBA" id="ARBA00008954"/>
    </source>
</evidence>
<dbReference type="InterPro" id="IPR050103">
    <property type="entry name" value="Class-III_PLP-dep_AT"/>
</dbReference>
<gene>
    <name evidence="5" type="ORF">BBJ29_000878</name>
    <name evidence="6" type="ORF">BBP00_00000759</name>
</gene>
<proteinExistence type="inferred from homology"/>
<dbReference type="SUPFAM" id="SSF53383">
    <property type="entry name" value="PLP-dependent transferases"/>
    <property type="match status" value="1"/>
</dbReference>
<dbReference type="Proteomes" id="UP000277300">
    <property type="component" value="Unassembled WGS sequence"/>
</dbReference>
<dbReference type="Gene3D" id="3.40.640.10">
    <property type="entry name" value="Type I PLP-dependent aspartate aminotransferase-like (Major domain)"/>
    <property type="match status" value="2"/>
</dbReference>
<dbReference type="Gene3D" id="3.90.1150.10">
    <property type="entry name" value="Aspartate Aminotransferase, domain 1"/>
    <property type="match status" value="2"/>
</dbReference>
<dbReference type="PANTHER" id="PTHR11986">
    <property type="entry name" value="AMINOTRANSFERASE CLASS III"/>
    <property type="match status" value="1"/>
</dbReference>
<dbReference type="OrthoDB" id="5419315at2759"/>
<dbReference type="EMBL" id="MBAD02001228">
    <property type="protein sequence ID" value="RLN56952.1"/>
    <property type="molecule type" value="Genomic_DNA"/>
</dbReference>
<accession>A0A3F2S397</accession>
<evidence type="ECO:0000256" key="1">
    <source>
        <dbReference type="ARBA" id="ARBA00001933"/>
    </source>
</evidence>
<dbReference type="GO" id="GO:0042802">
    <property type="term" value="F:identical protein binding"/>
    <property type="evidence" value="ECO:0007669"/>
    <property type="project" value="TreeGrafter"/>
</dbReference>
<evidence type="ECO:0008006" key="9">
    <source>
        <dbReference type="Google" id="ProtNLM"/>
    </source>
</evidence>
<keyword evidence="3 4" id="KW-0663">Pyridoxal phosphate</keyword>
<dbReference type="GO" id="GO:0008483">
    <property type="term" value="F:transaminase activity"/>
    <property type="evidence" value="ECO:0007669"/>
    <property type="project" value="InterPro"/>
</dbReference>
<dbReference type="InterPro" id="IPR005814">
    <property type="entry name" value="Aminotrans_3"/>
</dbReference>
<evidence type="ECO:0000313" key="5">
    <source>
        <dbReference type="EMBL" id="RLN56952.1"/>
    </source>
</evidence>
<evidence type="ECO:0000313" key="7">
    <source>
        <dbReference type="Proteomes" id="UP000277300"/>
    </source>
</evidence>